<sequence length="70" mass="7986">MMPVPEYHLHDVVEMKKPHACGANAWGIMRLGADIKLNCTACNRTIMLTRFNFNKRLKKIIKSNATQEEG</sequence>
<dbReference type="InterPro" id="IPR009296">
    <property type="entry name" value="DUF951"/>
</dbReference>
<evidence type="ECO:0000313" key="1">
    <source>
        <dbReference type="EMBL" id="CAK8053455.1"/>
    </source>
</evidence>
<gene>
    <name evidence="1" type="ORF">R54876_GBNLAHCA_00009</name>
</gene>
<protein>
    <submittedName>
        <fullName evidence="1">DUF951 family</fullName>
    </submittedName>
</protein>
<proteinExistence type="predicted"/>
<evidence type="ECO:0000313" key="2">
    <source>
        <dbReference type="Proteomes" id="UP001314241"/>
    </source>
</evidence>
<dbReference type="PIRSF" id="PIRSF037263">
    <property type="entry name" value="DUF951_bac"/>
    <property type="match status" value="1"/>
</dbReference>
<dbReference type="PANTHER" id="PTHR38455:SF1">
    <property type="entry name" value="DUF951 DOMAIN-CONTAINING PROTEIN"/>
    <property type="match status" value="1"/>
</dbReference>
<comment type="caution">
    <text evidence="1">The sequence shown here is derived from an EMBL/GenBank/DDBJ whole genome shotgun (WGS) entry which is preliminary data.</text>
</comment>
<reference evidence="1 2" key="1">
    <citation type="submission" date="2024-01" db="EMBL/GenBank/DDBJ databases">
        <authorList>
            <person name="Botero Cardona J."/>
        </authorList>
    </citation>
    <scope>NUCLEOTIDE SEQUENCE [LARGE SCALE GENOMIC DNA]</scope>
    <source>
        <strain evidence="1 2">LMG 33000</strain>
    </source>
</reference>
<dbReference type="PANTHER" id="PTHR38455">
    <property type="entry name" value="HYPOTHETICAL CYTOSOLIC PROTEIN"/>
    <property type="match status" value="1"/>
</dbReference>
<keyword evidence="2" id="KW-1185">Reference proteome</keyword>
<dbReference type="Pfam" id="PF06107">
    <property type="entry name" value="DUF951"/>
    <property type="match status" value="1"/>
</dbReference>
<dbReference type="Proteomes" id="UP001314241">
    <property type="component" value="Unassembled WGS sequence"/>
</dbReference>
<accession>A0ABP0EMB0</accession>
<name>A0ABP0EMB0_9LACO</name>
<dbReference type="RefSeq" id="WP_349641023.1">
    <property type="nucleotide sequence ID" value="NZ_CAWVOH010000001.1"/>
</dbReference>
<organism evidence="1 2">
    <name type="scientific">Eupransor demetentiae</name>
    <dbReference type="NCBI Taxonomy" id="3109584"/>
    <lineage>
        <taxon>Bacteria</taxon>
        <taxon>Bacillati</taxon>
        <taxon>Bacillota</taxon>
        <taxon>Bacilli</taxon>
        <taxon>Lactobacillales</taxon>
        <taxon>Lactobacillaceae</taxon>
        <taxon>Eupransor</taxon>
    </lineage>
</organism>
<dbReference type="EMBL" id="CAWVOH010000001">
    <property type="protein sequence ID" value="CAK8053455.1"/>
    <property type="molecule type" value="Genomic_DNA"/>
</dbReference>